<dbReference type="EC" id="3.3.2.6" evidence="13"/>
<comment type="pathway">
    <text evidence="2 13">Lipid metabolism; leukotriene B4 biosynthesis.</text>
</comment>
<dbReference type="NCBIfam" id="TIGR02411">
    <property type="entry name" value="leuko_A4_hydro"/>
    <property type="match status" value="1"/>
</dbReference>
<evidence type="ECO:0000256" key="7">
    <source>
        <dbReference type="ARBA" id="ARBA00022801"/>
    </source>
</evidence>
<dbReference type="InterPro" id="IPR014782">
    <property type="entry name" value="Peptidase_M1_dom"/>
</dbReference>
<dbReference type="PANTHER" id="PTHR45726:SF3">
    <property type="entry name" value="LEUKOTRIENE A-4 HYDROLASE"/>
    <property type="match status" value="1"/>
</dbReference>
<evidence type="ECO:0000256" key="3">
    <source>
        <dbReference type="ARBA" id="ARBA00010136"/>
    </source>
</evidence>
<dbReference type="FunFam" id="1.10.390.10:FF:000003">
    <property type="entry name" value="Leukotriene A(4) hydrolase"/>
    <property type="match status" value="1"/>
</dbReference>
<feature type="binding site" evidence="11">
    <location>
        <begin position="266"/>
        <end position="271"/>
    </location>
    <ligand>
        <name>a peptide</name>
        <dbReference type="ChEBI" id="CHEBI:60466"/>
    </ligand>
</feature>
<keyword evidence="15" id="KW-1185">Reference proteome</keyword>
<dbReference type="Pfam" id="PF01433">
    <property type="entry name" value="Peptidase_M1"/>
    <property type="match status" value="1"/>
</dbReference>
<keyword evidence="9 13" id="KW-0482">Metalloprotease</keyword>
<sequence>MAVDPCSFSSPNECICTKISWFVNVDFETHILDCNVDLQFSVKKDGITRLTLDTSDLNIKSVHNQATKEKLSFKLGEKHKAFGTPLHIDLPDGLKSGSTVTLSISYQTSSTASAIQWLKPEQTSGKKHPYLFTQCQAIHARSIIPCQDSPGVKAKYEAEVSVPKGLVALMSAATNGEASDSNDVNRSVFKFKQEVAIPSYLIAMVVGALESRQVGPRSRVWSEKEMVEECALEFAEVETMISTAESLVGEYVWGQYDLLILPPSFPYGGMENPCLTFVTPTLLAGDRSLTGVVAHEISHSWTGNLVTNRTWEHFWLNEGFTVFLERKIIGRMHGEQMRQFGFIGGWKTLNDSVTKFGEDSPLTQLVVSLKDSDPDDAFSSVPYEKGSCFLFYLEQLVGGPEVFEPFFRKYIEEHKYKTATTDEWKAFLMDYFKDKADVLESVDWDAWLYKPGMPPVNMIERYDSTLADACTKLCQRWIKASPEDLATFSSKDIEGFSSAQIIEFLAQLLYHTAGNPLPLSHIEAMENAYNFSSKKNSEIRFRWLRLSIRSNCKDSFQHTVNFLLEQGRMKFTRPLYEELFKCKDAKELAIETFTANQSFYHPICSSMVAKDLKLH</sequence>
<dbReference type="FunFam" id="1.25.40.320:FF:000001">
    <property type="entry name" value="Leukotriene A(4) hydrolase"/>
    <property type="match status" value="1"/>
</dbReference>
<dbReference type="GO" id="GO:0043171">
    <property type="term" value="P:peptide catabolic process"/>
    <property type="evidence" value="ECO:0007669"/>
    <property type="project" value="TreeGrafter"/>
</dbReference>
<dbReference type="Pfam" id="PF17900">
    <property type="entry name" value="Peptidase_M1_N"/>
    <property type="match status" value="1"/>
</dbReference>
<evidence type="ECO:0000256" key="6">
    <source>
        <dbReference type="ARBA" id="ARBA00022723"/>
    </source>
</evidence>
<evidence type="ECO:0000256" key="5">
    <source>
        <dbReference type="ARBA" id="ARBA00022670"/>
    </source>
</evidence>
<dbReference type="InterPro" id="IPR045357">
    <property type="entry name" value="Aminopeptidase_N-like_N"/>
</dbReference>
<feature type="active site" description="Proton acceptor" evidence="10">
    <location>
        <position position="296"/>
    </location>
</feature>
<accession>A0A6P8II69</accession>
<dbReference type="SUPFAM" id="SSF48371">
    <property type="entry name" value="ARM repeat"/>
    <property type="match status" value="1"/>
</dbReference>
<comment type="cofactor">
    <cofactor evidence="12 13">
        <name>Zn(2+)</name>
        <dbReference type="ChEBI" id="CHEBI:29105"/>
    </cofactor>
    <text evidence="12 13">Binds 1 zinc ion per subunit.</text>
</comment>
<evidence type="ECO:0000313" key="16">
    <source>
        <dbReference type="RefSeq" id="XP_031566571.1"/>
    </source>
</evidence>
<evidence type="ECO:0000256" key="9">
    <source>
        <dbReference type="ARBA" id="ARBA00023049"/>
    </source>
</evidence>
<reference evidence="16" key="1">
    <citation type="submission" date="2025-08" db="UniProtKB">
        <authorList>
            <consortium name="RefSeq"/>
        </authorList>
    </citation>
    <scope>IDENTIFICATION</scope>
    <source>
        <tissue evidence="16">Tentacle</tissue>
    </source>
</reference>
<evidence type="ECO:0000256" key="10">
    <source>
        <dbReference type="PIRSR" id="PIRSR612777-1"/>
    </source>
</evidence>
<dbReference type="InterPro" id="IPR042097">
    <property type="entry name" value="Aminopeptidase_N-like_N_sf"/>
</dbReference>
<dbReference type="FunCoup" id="A0A6P8II69">
    <property type="interactions" value="1801"/>
</dbReference>
<dbReference type="InterPro" id="IPR027268">
    <property type="entry name" value="Peptidase_M4/M1_CTD_sf"/>
</dbReference>
<dbReference type="GO" id="GO:0070006">
    <property type="term" value="F:metalloaminopeptidase activity"/>
    <property type="evidence" value="ECO:0007669"/>
    <property type="project" value="UniProtKB-ARBA"/>
</dbReference>
<keyword evidence="4 13" id="KW-0963">Cytoplasm</keyword>
<feature type="active site" description="Proton donor" evidence="10">
    <location>
        <position position="383"/>
    </location>
</feature>
<name>A0A6P8II69_ACTTE</name>
<keyword evidence="5 13" id="KW-0645">Protease</keyword>
<dbReference type="GO" id="GO:0004463">
    <property type="term" value="F:leukotriene-A4 hydrolase activity"/>
    <property type="evidence" value="ECO:0007669"/>
    <property type="project" value="UniProtKB-EC"/>
</dbReference>
<dbReference type="Gene3D" id="1.10.390.10">
    <property type="entry name" value="Neutral Protease Domain 2"/>
    <property type="match status" value="1"/>
</dbReference>
<keyword evidence="13" id="KW-0434">Leukotriene biosynthesis</keyword>
<evidence type="ECO:0000256" key="2">
    <source>
        <dbReference type="ARBA" id="ARBA00004716"/>
    </source>
</evidence>
<dbReference type="Gene3D" id="3.30.2010.30">
    <property type="match status" value="1"/>
</dbReference>
<dbReference type="GO" id="GO:0019370">
    <property type="term" value="P:leukotriene biosynthetic process"/>
    <property type="evidence" value="ECO:0007669"/>
    <property type="project" value="UniProtKB-KW"/>
</dbReference>
<feature type="binding site" evidence="12">
    <location>
        <position position="318"/>
    </location>
    <ligand>
        <name>Zn(2+)</name>
        <dbReference type="ChEBI" id="CHEBI:29105"/>
        <note>catalytic</note>
    </ligand>
</feature>
<dbReference type="SUPFAM" id="SSF63737">
    <property type="entry name" value="Leukotriene A4 hydrolase N-terminal domain"/>
    <property type="match status" value="1"/>
</dbReference>
<dbReference type="CDD" id="cd09599">
    <property type="entry name" value="M1_LTA4H"/>
    <property type="match status" value="1"/>
</dbReference>
<dbReference type="SUPFAM" id="SSF55486">
    <property type="entry name" value="Metalloproteases ('zincins'), catalytic domain"/>
    <property type="match status" value="1"/>
</dbReference>
<evidence type="ECO:0000256" key="8">
    <source>
        <dbReference type="ARBA" id="ARBA00022833"/>
    </source>
</evidence>
<comment type="catalytic activity">
    <reaction evidence="13">
        <text>leukotriene A4 + H2O = leukotriene B4</text>
        <dbReference type="Rhea" id="RHEA:22324"/>
        <dbReference type="ChEBI" id="CHEBI:15377"/>
        <dbReference type="ChEBI" id="CHEBI:57461"/>
        <dbReference type="ChEBI" id="CHEBI:57463"/>
        <dbReference type="EC" id="3.3.2.6"/>
    </reaction>
</comment>
<comment type="similarity">
    <text evidence="3 13">Belongs to the peptidase M1 family.</text>
</comment>
<evidence type="ECO:0000259" key="14">
    <source>
        <dbReference type="SMART" id="SM01263"/>
    </source>
</evidence>
<dbReference type="Proteomes" id="UP000515163">
    <property type="component" value="Unplaced"/>
</dbReference>
<dbReference type="InterPro" id="IPR034015">
    <property type="entry name" value="M1_LTA4H"/>
</dbReference>
<dbReference type="Gene3D" id="1.25.40.320">
    <property type="entry name" value="Peptidase M1, leukotriene A4 hydrolase/aminopeptidase C-terminal domain"/>
    <property type="match status" value="1"/>
</dbReference>
<comment type="subcellular location">
    <subcellularLocation>
        <location evidence="1 13">Cytoplasm</location>
    </subcellularLocation>
</comment>
<dbReference type="FunFam" id="3.30.2010.30:FF:000001">
    <property type="entry name" value="Leukotriene A(4) hydrolase"/>
    <property type="match status" value="1"/>
</dbReference>
<evidence type="ECO:0000256" key="1">
    <source>
        <dbReference type="ARBA" id="ARBA00004496"/>
    </source>
</evidence>
<dbReference type="InterPro" id="IPR001930">
    <property type="entry name" value="Peptidase_M1"/>
</dbReference>
<dbReference type="InParanoid" id="A0A6P8II69"/>
<dbReference type="SMART" id="SM01263">
    <property type="entry name" value="Leuk-A4-hydro_C"/>
    <property type="match status" value="1"/>
</dbReference>
<dbReference type="PRINTS" id="PR00756">
    <property type="entry name" value="ALADIPTASE"/>
</dbReference>
<dbReference type="InterPro" id="IPR016024">
    <property type="entry name" value="ARM-type_fold"/>
</dbReference>
<dbReference type="GO" id="GO:0006508">
    <property type="term" value="P:proteolysis"/>
    <property type="evidence" value="ECO:0007669"/>
    <property type="project" value="UniProtKB-KW"/>
</dbReference>
<organism evidence="15 16">
    <name type="scientific">Actinia tenebrosa</name>
    <name type="common">Australian red waratah sea anemone</name>
    <dbReference type="NCBI Taxonomy" id="6105"/>
    <lineage>
        <taxon>Eukaryota</taxon>
        <taxon>Metazoa</taxon>
        <taxon>Cnidaria</taxon>
        <taxon>Anthozoa</taxon>
        <taxon>Hexacorallia</taxon>
        <taxon>Actiniaria</taxon>
        <taxon>Actiniidae</taxon>
        <taxon>Actinia</taxon>
    </lineage>
</organism>
<evidence type="ECO:0000256" key="4">
    <source>
        <dbReference type="ARBA" id="ARBA00022490"/>
    </source>
</evidence>
<dbReference type="RefSeq" id="XP_031566571.1">
    <property type="nucleotide sequence ID" value="XM_031710711.1"/>
</dbReference>
<dbReference type="InterPro" id="IPR015211">
    <property type="entry name" value="Peptidase_M1_C"/>
</dbReference>
<feature type="binding site" evidence="11">
    <location>
        <begin position="568"/>
        <end position="570"/>
    </location>
    <ligand>
        <name>a peptide</name>
        <dbReference type="ChEBI" id="CHEBI:60466"/>
    </ligand>
</feature>
<dbReference type="KEGG" id="aten:116301625"/>
<dbReference type="UniPathway" id="UPA00878"/>
<evidence type="ECO:0000256" key="11">
    <source>
        <dbReference type="PIRSR" id="PIRSR612777-2"/>
    </source>
</evidence>
<proteinExistence type="inferred from homology"/>
<protein>
    <recommendedName>
        <fullName evidence="13">Leukotriene A(4) hydrolase</fullName>
        <shortName evidence="13">LTA-4 hydrolase</shortName>
        <ecNumber evidence="13">3.3.2.6</ecNumber>
    </recommendedName>
</protein>
<keyword evidence="8 12" id="KW-0862">Zinc</keyword>
<dbReference type="OrthoDB" id="79562at2759"/>
<dbReference type="FunFam" id="2.60.40.1730:FF:000004">
    <property type="entry name" value="Leukotriene A(4) hydrolase"/>
    <property type="match status" value="1"/>
</dbReference>
<evidence type="ECO:0000256" key="13">
    <source>
        <dbReference type="RuleBase" id="RU361141"/>
    </source>
</evidence>
<dbReference type="AlphaFoldDB" id="A0A6P8II69"/>
<dbReference type="InterPro" id="IPR038502">
    <property type="entry name" value="M1_LTA-4_hydro/amino_C_sf"/>
</dbReference>
<dbReference type="PANTHER" id="PTHR45726">
    <property type="entry name" value="LEUKOTRIENE A-4 HYDROLASE"/>
    <property type="match status" value="1"/>
</dbReference>
<dbReference type="GO" id="GO:0008270">
    <property type="term" value="F:zinc ion binding"/>
    <property type="evidence" value="ECO:0007669"/>
    <property type="project" value="InterPro"/>
</dbReference>
<dbReference type="InterPro" id="IPR012777">
    <property type="entry name" value="LTA4H"/>
</dbReference>
<evidence type="ECO:0000313" key="15">
    <source>
        <dbReference type="Proteomes" id="UP000515163"/>
    </source>
</evidence>
<dbReference type="Pfam" id="PF09127">
    <property type="entry name" value="Leuk-A4-hydro_C"/>
    <property type="match status" value="1"/>
</dbReference>
<feature type="binding site" evidence="12">
    <location>
        <position position="295"/>
    </location>
    <ligand>
        <name>Zn(2+)</name>
        <dbReference type="ChEBI" id="CHEBI:29105"/>
        <note>catalytic</note>
    </ligand>
</feature>
<feature type="binding site" evidence="11">
    <location>
        <begin position="134"/>
        <end position="136"/>
    </location>
    <ligand>
        <name>a peptide</name>
        <dbReference type="ChEBI" id="CHEBI:60466"/>
    </ligand>
</feature>
<gene>
    <name evidence="16" type="primary">LOC116301625</name>
</gene>
<dbReference type="InterPro" id="IPR049980">
    <property type="entry name" value="LTA4H_cat"/>
</dbReference>
<dbReference type="GO" id="GO:0005829">
    <property type="term" value="C:cytosol"/>
    <property type="evidence" value="ECO:0007669"/>
    <property type="project" value="TreeGrafter"/>
</dbReference>
<evidence type="ECO:0000256" key="12">
    <source>
        <dbReference type="PIRSR" id="PIRSR612777-3"/>
    </source>
</evidence>
<feature type="binding site" evidence="12">
    <location>
        <position position="299"/>
    </location>
    <ligand>
        <name>Zn(2+)</name>
        <dbReference type="ChEBI" id="CHEBI:29105"/>
        <note>catalytic</note>
    </ligand>
</feature>
<dbReference type="GO" id="GO:0004301">
    <property type="term" value="F:epoxide hydrolase activity"/>
    <property type="evidence" value="ECO:0007669"/>
    <property type="project" value="TreeGrafter"/>
</dbReference>
<dbReference type="Gene3D" id="2.60.40.1730">
    <property type="entry name" value="tricorn interacting facor f3 domain"/>
    <property type="match status" value="1"/>
</dbReference>
<dbReference type="GeneID" id="116301625"/>
<feature type="domain" description="Peptidase M1 leukotriene A4 hydrolase/aminopeptidase C-terminal" evidence="14">
    <location>
        <begin position="465"/>
        <end position="612"/>
    </location>
</feature>
<keyword evidence="7 13" id="KW-0378">Hydrolase</keyword>
<keyword evidence="6 12" id="KW-0479">Metal-binding</keyword>